<sequence>MLDPRFCPDQRMNVVSGSAFSCSTATAGRTLTPLKDGDIERILPSLRSYAHTLHNAITSLDQVTERGMGSVQKVYSRLNLLLPYNPEISGVRICNLFRMANYRVRTVGISQIRTTFSGAIEVPSTLS</sequence>
<dbReference type="PROSITE" id="PS51257">
    <property type="entry name" value="PROKAR_LIPOPROTEIN"/>
    <property type="match status" value="1"/>
</dbReference>
<dbReference type="Proteomes" id="UP000697107">
    <property type="component" value="Unassembled WGS sequence"/>
</dbReference>
<dbReference type="EMBL" id="RCMK01001267">
    <property type="protein sequence ID" value="KAG2898195.1"/>
    <property type="molecule type" value="Genomic_DNA"/>
</dbReference>
<dbReference type="EMBL" id="RCMI01000715">
    <property type="protein sequence ID" value="KAG2899871.1"/>
    <property type="molecule type" value="Genomic_DNA"/>
</dbReference>
<dbReference type="Proteomes" id="UP000736787">
    <property type="component" value="Unassembled WGS sequence"/>
</dbReference>
<proteinExistence type="predicted"/>
<dbReference type="AlphaFoldDB" id="A0A329SXX2"/>
<comment type="caution">
    <text evidence="6">The sequence shown here is derived from an EMBL/GenBank/DDBJ whole genome shotgun (WGS) entry which is preliminary data.</text>
</comment>
<dbReference type="Proteomes" id="UP000251314">
    <property type="component" value="Unassembled WGS sequence"/>
</dbReference>
<dbReference type="EMBL" id="RCMG01001183">
    <property type="protein sequence ID" value="KAG2834038.1"/>
    <property type="molecule type" value="Genomic_DNA"/>
</dbReference>
<evidence type="ECO:0000313" key="3">
    <source>
        <dbReference type="EMBL" id="KAG2899871.1"/>
    </source>
</evidence>
<protein>
    <submittedName>
        <fullName evidence="6">Uncharacterized protein</fullName>
    </submittedName>
</protein>
<reference evidence="6 7" key="1">
    <citation type="submission" date="2018-01" db="EMBL/GenBank/DDBJ databases">
        <title>Draft genome of the strawberry crown rot pathogen Phytophthora cactorum.</title>
        <authorList>
            <person name="Armitage A.D."/>
            <person name="Lysoe E."/>
            <person name="Nellist C.F."/>
            <person name="Harrison R.J."/>
            <person name="Brurberg M.B."/>
        </authorList>
    </citation>
    <scope>NUCLEOTIDE SEQUENCE [LARGE SCALE GENOMIC DNA]</scope>
    <source>
        <strain evidence="6 7">10300</strain>
    </source>
</reference>
<evidence type="ECO:0000313" key="5">
    <source>
        <dbReference type="EMBL" id="KAG3223938.1"/>
    </source>
</evidence>
<evidence type="ECO:0000313" key="2">
    <source>
        <dbReference type="EMBL" id="KAG2898195.1"/>
    </source>
</evidence>
<dbReference type="Proteomes" id="UP000760860">
    <property type="component" value="Unassembled WGS sequence"/>
</dbReference>
<gene>
    <name evidence="6" type="ORF">PC110_g3369</name>
    <name evidence="1" type="ORF">PC113_g20473</name>
    <name evidence="3" type="ORF">PC115_g16397</name>
    <name evidence="2" type="ORF">PC117_g22619</name>
    <name evidence="4" type="ORF">PC118_g20465</name>
    <name evidence="5" type="ORF">PC129_g5378</name>
</gene>
<evidence type="ECO:0000313" key="4">
    <source>
        <dbReference type="EMBL" id="KAG2964206.1"/>
    </source>
</evidence>
<reference evidence="1" key="2">
    <citation type="submission" date="2018-10" db="EMBL/GenBank/DDBJ databases">
        <title>Effector identification in a new, highly contiguous assembly of the strawberry crown rot pathogen Phytophthora cactorum.</title>
        <authorList>
            <person name="Armitage A.D."/>
            <person name="Nellist C.F."/>
            <person name="Bates H."/>
            <person name="Vickerstaff R.J."/>
            <person name="Harrison R.J."/>
        </authorList>
    </citation>
    <scope>NUCLEOTIDE SEQUENCE</scope>
    <source>
        <strain evidence="1">15-7</strain>
        <strain evidence="3">4032</strain>
        <strain evidence="2">4040</strain>
        <strain evidence="4">P415</strain>
        <strain evidence="5">P421</strain>
    </source>
</reference>
<keyword evidence="7" id="KW-1185">Reference proteome</keyword>
<dbReference type="PANTHER" id="PTHR48471:SF1">
    <property type="entry name" value="DDE TNP4 DOMAIN-CONTAINING PROTEIN"/>
    <property type="match status" value="1"/>
</dbReference>
<dbReference type="PANTHER" id="PTHR48471">
    <property type="entry name" value="DDE TNP4 DOMAIN-CONTAINING PROTEIN"/>
    <property type="match status" value="1"/>
</dbReference>
<dbReference type="EMBL" id="RCMV01000128">
    <property type="protein sequence ID" value="KAG3223938.1"/>
    <property type="molecule type" value="Genomic_DNA"/>
</dbReference>
<dbReference type="EMBL" id="RCML01001239">
    <property type="protein sequence ID" value="KAG2964206.1"/>
    <property type="molecule type" value="Genomic_DNA"/>
</dbReference>
<dbReference type="Proteomes" id="UP000774804">
    <property type="component" value="Unassembled WGS sequence"/>
</dbReference>
<evidence type="ECO:0000313" key="7">
    <source>
        <dbReference type="Proteomes" id="UP000251314"/>
    </source>
</evidence>
<evidence type="ECO:0000313" key="6">
    <source>
        <dbReference type="EMBL" id="RAW40412.1"/>
    </source>
</evidence>
<evidence type="ECO:0000313" key="1">
    <source>
        <dbReference type="EMBL" id="KAG2834038.1"/>
    </source>
</evidence>
<dbReference type="VEuPathDB" id="FungiDB:PC110_g3369"/>
<name>A0A329SXX2_9STRA</name>
<dbReference type="OrthoDB" id="119398at2759"/>
<dbReference type="EMBL" id="MJFZ01000048">
    <property type="protein sequence ID" value="RAW40412.1"/>
    <property type="molecule type" value="Genomic_DNA"/>
</dbReference>
<dbReference type="Proteomes" id="UP000735874">
    <property type="component" value="Unassembled WGS sequence"/>
</dbReference>
<organism evidence="6 7">
    <name type="scientific">Phytophthora cactorum</name>
    <dbReference type="NCBI Taxonomy" id="29920"/>
    <lineage>
        <taxon>Eukaryota</taxon>
        <taxon>Sar</taxon>
        <taxon>Stramenopiles</taxon>
        <taxon>Oomycota</taxon>
        <taxon>Peronosporomycetes</taxon>
        <taxon>Peronosporales</taxon>
        <taxon>Peronosporaceae</taxon>
        <taxon>Phytophthora</taxon>
    </lineage>
</organism>
<accession>A0A329SXX2</accession>